<evidence type="ECO:0000313" key="1">
    <source>
        <dbReference type="EMBL" id="KIK91596.1"/>
    </source>
</evidence>
<dbReference type="HOGENOM" id="CLU_2062249_0_0_1"/>
<reference evidence="2" key="2">
    <citation type="submission" date="2015-01" db="EMBL/GenBank/DDBJ databases">
        <title>Evolutionary Origins and Diversification of the Mycorrhizal Mutualists.</title>
        <authorList>
            <consortium name="DOE Joint Genome Institute"/>
            <consortium name="Mycorrhizal Genomics Consortium"/>
            <person name="Kohler A."/>
            <person name="Kuo A."/>
            <person name="Nagy L.G."/>
            <person name="Floudas D."/>
            <person name="Copeland A."/>
            <person name="Barry K.W."/>
            <person name="Cichocki N."/>
            <person name="Veneault-Fourrey C."/>
            <person name="LaButti K."/>
            <person name="Lindquist E.A."/>
            <person name="Lipzen A."/>
            <person name="Lundell T."/>
            <person name="Morin E."/>
            <person name="Murat C."/>
            <person name="Riley R."/>
            <person name="Ohm R."/>
            <person name="Sun H."/>
            <person name="Tunlid A."/>
            <person name="Henrissat B."/>
            <person name="Grigoriev I.V."/>
            <person name="Hibbett D.S."/>
            <person name="Martin F."/>
        </authorList>
    </citation>
    <scope>NUCLEOTIDE SEQUENCE [LARGE SCALE GENOMIC DNA]</scope>
    <source>
        <strain evidence="2">Ve08.2h10</strain>
    </source>
</reference>
<dbReference type="AlphaFoldDB" id="A0A0D0DT37"/>
<dbReference type="Proteomes" id="UP000054538">
    <property type="component" value="Unassembled WGS sequence"/>
</dbReference>
<dbReference type="EMBL" id="KN825370">
    <property type="protein sequence ID" value="KIK91596.1"/>
    <property type="molecule type" value="Genomic_DNA"/>
</dbReference>
<accession>A0A0D0DT37</accession>
<name>A0A0D0DT37_9AGAM</name>
<keyword evidence="2" id="KW-1185">Reference proteome</keyword>
<proteinExistence type="predicted"/>
<sequence>MLLLQFLYSYIARHICAGSTRGGLRRVVQFPSAHGVPPHKGVSKRKMRTQEVYNCFPRSCLQGEEWWSIRSGDEHLKRGWLTRTRSQTWNGLRSFMERAVWGLAQSPLQVSKFLLANEG</sequence>
<dbReference type="InParanoid" id="A0A0D0DT37"/>
<protein>
    <submittedName>
        <fullName evidence="1">Uncharacterized protein</fullName>
    </submittedName>
</protein>
<evidence type="ECO:0000313" key="2">
    <source>
        <dbReference type="Proteomes" id="UP000054538"/>
    </source>
</evidence>
<reference evidence="1 2" key="1">
    <citation type="submission" date="2014-04" db="EMBL/GenBank/DDBJ databases">
        <authorList>
            <consortium name="DOE Joint Genome Institute"/>
            <person name="Kuo A."/>
            <person name="Kohler A."/>
            <person name="Jargeat P."/>
            <person name="Nagy L.G."/>
            <person name="Floudas D."/>
            <person name="Copeland A."/>
            <person name="Barry K.W."/>
            <person name="Cichocki N."/>
            <person name="Veneault-Fourrey C."/>
            <person name="LaButti K."/>
            <person name="Lindquist E.A."/>
            <person name="Lipzen A."/>
            <person name="Lundell T."/>
            <person name="Morin E."/>
            <person name="Murat C."/>
            <person name="Sun H."/>
            <person name="Tunlid A."/>
            <person name="Henrissat B."/>
            <person name="Grigoriev I.V."/>
            <person name="Hibbett D.S."/>
            <person name="Martin F."/>
            <person name="Nordberg H.P."/>
            <person name="Cantor M.N."/>
            <person name="Hua S.X."/>
        </authorList>
    </citation>
    <scope>NUCLEOTIDE SEQUENCE [LARGE SCALE GENOMIC DNA]</scope>
    <source>
        <strain evidence="1 2">Ve08.2h10</strain>
    </source>
</reference>
<organism evidence="1 2">
    <name type="scientific">Paxillus rubicundulus Ve08.2h10</name>
    <dbReference type="NCBI Taxonomy" id="930991"/>
    <lineage>
        <taxon>Eukaryota</taxon>
        <taxon>Fungi</taxon>
        <taxon>Dikarya</taxon>
        <taxon>Basidiomycota</taxon>
        <taxon>Agaricomycotina</taxon>
        <taxon>Agaricomycetes</taxon>
        <taxon>Agaricomycetidae</taxon>
        <taxon>Boletales</taxon>
        <taxon>Paxilineae</taxon>
        <taxon>Paxillaceae</taxon>
        <taxon>Paxillus</taxon>
    </lineage>
</organism>
<gene>
    <name evidence="1" type="ORF">PAXRUDRAFT_622435</name>
</gene>